<dbReference type="Proteomes" id="UP000128029">
    <property type="component" value="Genome"/>
</dbReference>
<dbReference type="EMBL" id="JN983807">
    <property type="protein sequence ID" value="AFK30958.1"/>
    <property type="molecule type" value="Genomic_RNA"/>
</dbReference>
<evidence type="ECO:0000313" key="2">
    <source>
        <dbReference type="EMBL" id="AIG54300.1"/>
    </source>
</evidence>
<evidence type="ECO:0000313" key="3">
    <source>
        <dbReference type="Proteomes" id="UP000128029"/>
    </source>
</evidence>
<evidence type="ECO:0000313" key="1">
    <source>
        <dbReference type="EMBL" id="AFK30958.1"/>
    </source>
</evidence>
<sequence>MEKLTTKADQSFRKVVAGCGPVIRNIKLIRPPTTLVSNKGVWTYKRLTNTDDEMADYFWKRSRLLL</sequence>
<reference evidence="1" key="1">
    <citation type="journal article" date="2012" name="Vaccine">
        <title>The presence of viral subpopulations in an infectious bronchitis virus vaccine with differing pathogenicity - A preliminary study.</title>
        <authorList>
            <person name="Hewson K.A."/>
            <person name="Scott P.C."/>
            <person name="Devlin J.M."/>
            <person name="Ignjatovic J."/>
            <person name="Noormohammadi A.H."/>
        </authorList>
    </citation>
    <scope>NUCLEOTIDE SEQUENCE</scope>
    <source>
        <strain evidence="1">VicS-del</strain>
    </source>
</reference>
<gene>
    <name evidence="2" type="ORF">IBVgp4</name>
</gene>
<organism evidence="1">
    <name type="scientific">Infectious bronchitis virus</name>
    <dbReference type="NCBI Taxonomy" id="11120"/>
    <lineage>
        <taxon>Viruses</taxon>
        <taxon>Riboviria</taxon>
        <taxon>Orthornavirae</taxon>
        <taxon>Pisuviricota</taxon>
        <taxon>Pisoniviricetes</taxon>
        <taxon>Nidovirales</taxon>
        <taxon>Cornidovirineae</taxon>
        <taxon>Coronaviridae</taxon>
        <taxon>Orthocoronavirinae</taxon>
        <taxon>Gammacoronavirus</taxon>
        <taxon>Igacovirus</taxon>
        <taxon>Gammacoronavirus galli</taxon>
        <taxon>Avian coronavirus</taxon>
    </lineage>
</organism>
<dbReference type="EMBL" id="KF931628">
    <property type="protein sequence ID" value="AIG54300.1"/>
    <property type="molecule type" value="Genomic_RNA"/>
</dbReference>
<protein>
    <submittedName>
        <fullName evidence="2">Putative 4c protein</fullName>
    </submittedName>
</protein>
<accession>I3RUA0</accession>
<reference evidence="2 3" key="2">
    <citation type="journal article" date="2015" name="Avian Pathol.">
        <title>Analysis of the complete genomic sequences of two virus subpopulations of the Australian infectious bronchitis virus vaccine VicS.</title>
        <authorList>
            <person name="Quinteros J.A."/>
            <person name="Markham P.F."/>
            <person name="Lee S.W."/>
            <person name="Hewson K.A."/>
            <person name="Hartley C.A."/>
            <person name="Legione A.R."/>
            <person name="Coppo M.J."/>
            <person name="Vaz P.K."/>
            <person name="Browning G.F."/>
        </authorList>
    </citation>
    <scope>NUCLEOTIDE SEQUENCE [LARGE SCALE GENOMIC DNA]</scope>
    <source>
        <strain evidence="2">VicS-del</strain>
    </source>
</reference>
<dbReference type="OrthoDB" id="8130at10239"/>
<proteinExistence type="predicted"/>
<name>I3RUA0_9GAMC</name>